<dbReference type="PANTHER" id="PTHR22768:SF0">
    <property type="entry name" value="DNA REPLICATION COMPLEX GINS PROTEIN PSF3"/>
    <property type="match status" value="1"/>
</dbReference>
<dbReference type="InterPro" id="IPR038437">
    <property type="entry name" value="GINS_Psf3_sf"/>
</dbReference>
<comment type="function">
    <text evidence="1">The GINS complex plays an essential role in the initiation of DNA replication.</text>
</comment>
<dbReference type="InterPro" id="IPR036224">
    <property type="entry name" value="GINS_bundle-like_dom_sf"/>
</dbReference>
<dbReference type="EMBL" id="GDKW01002519">
    <property type="protein sequence ID" value="JAI54076.1"/>
    <property type="molecule type" value="mRNA"/>
</dbReference>
<keyword evidence="1" id="KW-0235">DNA replication</keyword>
<keyword evidence="1" id="KW-0539">Nucleus</keyword>
<dbReference type="Pfam" id="PF22466">
    <property type="entry name" value="PSF3_N"/>
    <property type="match status" value="1"/>
</dbReference>
<name>A0A0P4VSY3_9HEMI</name>
<feature type="non-terminal residue" evidence="3">
    <location>
        <position position="1"/>
    </location>
</feature>
<proteinExistence type="evidence at transcript level"/>
<dbReference type="SUPFAM" id="SSF160059">
    <property type="entry name" value="PriA/YqbF domain"/>
    <property type="match status" value="1"/>
</dbReference>
<comment type="subcellular location">
    <subcellularLocation>
        <location evidence="1">Nucleus</location>
    </subcellularLocation>
</comment>
<accession>A0A0P4VSY3</accession>
<evidence type="ECO:0000313" key="3">
    <source>
        <dbReference type="EMBL" id="JAI54076.1"/>
    </source>
</evidence>
<evidence type="ECO:0000259" key="2">
    <source>
        <dbReference type="Pfam" id="PF22466"/>
    </source>
</evidence>
<evidence type="ECO:0000256" key="1">
    <source>
        <dbReference type="RuleBase" id="RU367161"/>
    </source>
</evidence>
<dbReference type="Gene3D" id="1.20.58.2050">
    <property type="match status" value="1"/>
</dbReference>
<dbReference type="InterPro" id="IPR055221">
    <property type="entry name" value="PSF3_N"/>
</dbReference>
<dbReference type="AlphaFoldDB" id="A0A0P4VSY3"/>
<dbReference type="InterPro" id="IPR010492">
    <property type="entry name" value="GINS_Psf3"/>
</dbReference>
<dbReference type="PANTHER" id="PTHR22768">
    <property type="entry name" value="DNA REPLICATION COMPLEX GINS PROTEIN PSF3"/>
    <property type="match status" value="1"/>
</dbReference>
<comment type="similarity">
    <text evidence="1">Belongs to the GINS3/PSF3 family.</text>
</comment>
<dbReference type="GO" id="GO:1902975">
    <property type="term" value="P:mitotic DNA replication initiation"/>
    <property type="evidence" value="ECO:0007669"/>
    <property type="project" value="TreeGrafter"/>
</dbReference>
<dbReference type="CDD" id="cd11713">
    <property type="entry name" value="GINS_A_psf3"/>
    <property type="match status" value="1"/>
</dbReference>
<dbReference type="GO" id="GO:0000811">
    <property type="term" value="C:GINS complex"/>
    <property type="evidence" value="ECO:0007669"/>
    <property type="project" value="UniProtKB-UniRule"/>
</dbReference>
<sequence length="192" mass="22135">NHYFSIPDIMASQERIPCTFNRNVTSLSELDPSCEGPILQQGTSLEIPYWLASALVKDDIVSMELPKAYKETFRDVLKADANVVDLQKTSKYFYEYGKLVSFIYGRHAQDLCNTITQTFIDRYRQISDWAQNQNSEEEIIVKLDFLEKDLMSRGKIAHLELTKWLCHGVGKLGTAQMVSNHKKRKLIAEHFL</sequence>
<reference evidence="3" key="1">
    <citation type="journal article" date="2016" name="PLoS Negl. Trop. Dis.">
        <title>A Deep Insight into the Sialome of Rhodnius neglectus, a Vector of Chagas Disease.</title>
        <authorList>
            <person name="Santiago P.B."/>
            <person name="Assumpcao T.C."/>
            <person name="Araujo C.N."/>
            <person name="Bastos I.M."/>
            <person name="Neves D."/>
            <person name="Silva I.G."/>
            <person name="Charneau S."/>
            <person name="Queiroz R.M."/>
            <person name="Raiol T."/>
            <person name="Oliveira J.V."/>
            <person name="Sousa M.V."/>
            <person name="Calvo E."/>
            <person name="Ribeiro J.M."/>
            <person name="Santana J.M."/>
        </authorList>
    </citation>
    <scope>NUCLEOTIDE SEQUENCE</scope>
    <source>
        <tissue evidence="3">Salivary glands</tissue>
    </source>
</reference>
<feature type="domain" description="DNA replication complex GINS protein PSF3 N-terminal" evidence="2">
    <location>
        <begin position="4"/>
        <end position="56"/>
    </location>
</feature>
<organism evidence="3">
    <name type="scientific">Rhodnius neglectus</name>
    <dbReference type="NCBI Taxonomy" id="72488"/>
    <lineage>
        <taxon>Eukaryota</taxon>
        <taxon>Metazoa</taxon>
        <taxon>Ecdysozoa</taxon>
        <taxon>Arthropoda</taxon>
        <taxon>Hexapoda</taxon>
        <taxon>Insecta</taxon>
        <taxon>Pterygota</taxon>
        <taxon>Neoptera</taxon>
        <taxon>Paraneoptera</taxon>
        <taxon>Hemiptera</taxon>
        <taxon>Heteroptera</taxon>
        <taxon>Panheteroptera</taxon>
        <taxon>Cimicomorpha</taxon>
        <taxon>Reduviidae</taxon>
        <taxon>Triatominae</taxon>
        <taxon>Rhodnius</taxon>
    </lineage>
</organism>
<dbReference type="SUPFAM" id="SSF158573">
    <property type="entry name" value="GINS helical bundle-like"/>
    <property type="match status" value="1"/>
</dbReference>
<dbReference type="CDD" id="cd21693">
    <property type="entry name" value="GINS_B_Psf3"/>
    <property type="match status" value="1"/>
</dbReference>
<comment type="subunit">
    <text evidence="1">Component of the GINS complex.</text>
</comment>
<protein>
    <recommendedName>
        <fullName evidence="1">DNA replication complex GINS protein PSF3</fullName>
    </recommendedName>
</protein>